<dbReference type="PROSITE" id="PS51085">
    <property type="entry name" value="2FE2S_FER_2"/>
    <property type="match status" value="1"/>
</dbReference>
<dbReference type="GO" id="GO:0051537">
    <property type="term" value="F:2 iron, 2 sulfur cluster binding"/>
    <property type="evidence" value="ECO:0007669"/>
    <property type="project" value="UniProtKB-KW"/>
</dbReference>
<comment type="similarity">
    <text evidence="1">Belongs to the adrenodoxin/putidaredoxin family.</text>
</comment>
<evidence type="ECO:0000256" key="2">
    <source>
        <dbReference type="ARBA" id="ARBA00022714"/>
    </source>
</evidence>
<evidence type="ECO:0000256" key="5">
    <source>
        <dbReference type="ARBA" id="ARBA00023014"/>
    </source>
</evidence>
<evidence type="ECO:0000256" key="3">
    <source>
        <dbReference type="ARBA" id="ARBA00022723"/>
    </source>
</evidence>
<keyword evidence="5" id="KW-0411">Iron-sulfur</keyword>
<keyword evidence="4" id="KW-0408">Iron</keyword>
<dbReference type="SUPFAM" id="SSF54292">
    <property type="entry name" value="2Fe-2S ferredoxin-like"/>
    <property type="match status" value="1"/>
</dbReference>
<dbReference type="CDD" id="cd00207">
    <property type="entry name" value="fer2"/>
    <property type="match status" value="1"/>
</dbReference>
<dbReference type="EMBL" id="CP157675">
    <property type="protein sequence ID" value="XBP68747.1"/>
    <property type="molecule type" value="Genomic_DNA"/>
</dbReference>
<evidence type="ECO:0000256" key="1">
    <source>
        <dbReference type="ARBA" id="ARBA00010914"/>
    </source>
</evidence>
<protein>
    <submittedName>
        <fullName evidence="8">2Fe-2S iron-sulfur cluster-binding protein</fullName>
    </submittedName>
</protein>
<evidence type="ECO:0000256" key="4">
    <source>
        <dbReference type="ARBA" id="ARBA00023004"/>
    </source>
</evidence>
<dbReference type="InterPro" id="IPR012675">
    <property type="entry name" value="Beta-grasp_dom_sf"/>
</dbReference>
<dbReference type="GO" id="GO:0046872">
    <property type="term" value="F:metal ion binding"/>
    <property type="evidence" value="ECO:0007669"/>
    <property type="project" value="UniProtKB-KW"/>
</dbReference>
<dbReference type="Pfam" id="PF00111">
    <property type="entry name" value="Fer2"/>
    <property type="match status" value="1"/>
</dbReference>
<name>A0AAU7LM93_9BURK</name>
<dbReference type="InterPro" id="IPR001041">
    <property type="entry name" value="2Fe-2S_ferredoxin-type"/>
</dbReference>
<comment type="cofactor">
    <cofactor evidence="6">
        <name>[2Fe-2S] cluster</name>
        <dbReference type="ChEBI" id="CHEBI:190135"/>
    </cofactor>
</comment>
<dbReference type="PANTHER" id="PTHR23426:SF65">
    <property type="entry name" value="FERREDOXIN-2, MITOCHONDRIAL"/>
    <property type="match status" value="1"/>
</dbReference>
<evidence type="ECO:0000313" key="8">
    <source>
        <dbReference type="EMBL" id="XBP68747.1"/>
    </source>
</evidence>
<evidence type="ECO:0000259" key="7">
    <source>
        <dbReference type="PROSITE" id="PS51085"/>
    </source>
</evidence>
<dbReference type="AlphaFoldDB" id="A0AAU7LM93"/>
<gene>
    <name evidence="8" type="ORF">ABLV49_12610</name>
</gene>
<organism evidence="8">
    <name type="scientific">Polaromonas hydrogenivorans</name>
    <dbReference type="NCBI Taxonomy" id="335476"/>
    <lineage>
        <taxon>Bacteria</taxon>
        <taxon>Pseudomonadati</taxon>
        <taxon>Pseudomonadota</taxon>
        <taxon>Betaproteobacteria</taxon>
        <taxon>Burkholderiales</taxon>
        <taxon>Comamonadaceae</taxon>
        <taxon>Polaromonas</taxon>
    </lineage>
</organism>
<dbReference type="GO" id="GO:0009055">
    <property type="term" value="F:electron transfer activity"/>
    <property type="evidence" value="ECO:0007669"/>
    <property type="project" value="TreeGrafter"/>
</dbReference>
<dbReference type="GO" id="GO:0140647">
    <property type="term" value="P:P450-containing electron transport chain"/>
    <property type="evidence" value="ECO:0007669"/>
    <property type="project" value="InterPro"/>
</dbReference>
<accession>A0AAU7LM93</accession>
<sequence>MTTLTPESAQTTMTTMTVMPSGKSYEVATGTTLLKALQSVGEPIKSKCGGETKCEACHVFVTSGRKTLSKIRPAENEKLDGMVGISSNSRLACQAVLGTEPITVELIA</sequence>
<dbReference type="InterPro" id="IPR036010">
    <property type="entry name" value="2Fe-2S_ferredoxin-like_sf"/>
</dbReference>
<dbReference type="PANTHER" id="PTHR23426">
    <property type="entry name" value="FERREDOXIN/ADRENODOXIN"/>
    <property type="match status" value="1"/>
</dbReference>
<keyword evidence="3" id="KW-0479">Metal-binding</keyword>
<keyword evidence="2" id="KW-0001">2Fe-2S</keyword>
<proteinExistence type="inferred from homology"/>
<dbReference type="Gene3D" id="3.10.20.30">
    <property type="match status" value="1"/>
</dbReference>
<evidence type="ECO:0000256" key="6">
    <source>
        <dbReference type="ARBA" id="ARBA00034078"/>
    </source>
</evidence>
<dbReference type="InterPro" id="IPR001055">
    <property type="entry name" value="Adrenodoxin-like"/>
</dbReference>
<feature type="domain" description="2Fe-2S ferredoxin-type" evidence="7">
    <location>
        <begin position="14"/>
        <end position="108"/>
    </location>
</feature>
<dbReference type="RefSeq" id="WP_349276847.1">
    <property type="nucleotide sequence ID" value="NZ_CBCSCU010000048.1"/>
</dbReference>
<reference evidence="8" key="1">
    <citation type="submission" date="2024-05" db="EMBL/GenBank/DDBJ databases">
        <authorList>
            <person name="Bunk B."/>
            <person name="Swiderski J."/>
            <person name="Sproer C."/>
            <person name="Thiel V."/>
        </authorList>
    </citation>
    <scope>NUCLEOTIDE SEQUENCE</scope>
    <source>
        <strain evidence="8">DSM 17735</strain>
    </source>
</reference>